<dbReference type="AlphaFoldDB" id="A0A1T4P712"/>
<dbReference type="RefSeq" id="WP_078694260.1">
    <property type="nucleotide sequence ID" value="NZ_FUWX01000013.1"/>
</dbReference>
<dbReference type="PANTHER" id="PTHR47751">
    <property type="entry name" value="SUPERFAMILY HYDROLASE, PUTATIVE (AFU_ORTHOLOGUE AFUA_2G16580)-RELATED"/>
    <property type="match status" value="1"/>
</dbReference>
<dbReference type="EMBL" id="FUWX01000013">
    <property type="protein sequence ID" value="SJZ87191.1"/>
    <property type="molecule type" value="Genomic_DNA"/>
</dbReference>
<sequence length="287" mass="33121">MTKKIEFYSDGLLLKGTFYKANEILKKYKTIIMCHGFGGIKELLLPKYANIFSKNGFDVFTFDYRGFGESEGECRIIPEEQIRDILSLINFANNFEDLKENKIALWGTSLGGAYALKVSTLCKKIMGVYAQITFSNGFRNNTFYLNQDELTKLEKTIENLVYNEITKNKVLKVNLKKILNDKQSVEFLNKYENNFKEAFNIKLPFSTINNINKFSIDSILQQINIPTLLVQADLDTVNLPNEMEYIYNNLKTNKSLIHVDGGHYDVYEGDTFTKLISDQLLWFSKAF</sequence>
<dbReference type="Proteomes" id="UP000191153">
    <property type="component" value="Unassembled WGS sequence"/>
</dbReference>
<evidence type="ECO:0000313" key="2">
    <source>
        <dbReference type="EMBL" id="SJZ87191.1"/>
    </source>
</evidence>
<proteinExistence type="predicted"/>
<name>A0A1T4P712_9FUSO</name>
<dbReference type="InterPro" id="IPR029058">
    <property type="entry name" value="AB_hydrolase_fold"/>
</dbReference>
<dbReference type="Gene3D" id="3.40.50.1820">
    <property type="entry name" value="alpha/beta hydrolase"/>
    <property type="match status" value="1"/>
</dbReference>
<accession>A0A1T4P712</accession>
<dbReference type="STRING" id="180163.SAMN02745174_01797"/>
<dbReference type="SUPFAM" id="SSF53474">
    <property type="entry name" value="alpha/beta-Hydrolases"/>
    <property type="match status" value="1"/>
</dbReference>
<protein>
    <submittedName>
        <fullName evidence="2">Pimeloyl-ACP methyl ester carboxylesterase</fullName>
    </submittedName>
</protein>
<dbReference type="OrthoDB" id="9805123at2"/>
<dbReference type="Gene3D" id="1.10.10.800">
    <property type="match status" value="1"/>
</dbReference>
<gene>
    <name evidence="2" type="ORF">SAMN02745174_01797</name>
</gene>
<dbReference type="InterPro" id="IPR051411">
    <property type="entry name" value="Polyketide_trans_af380"/>
</dbReference>
<feature type="domain" description="Serine aminopeptidase S33" evidence="1">
    <location>
        <begin position="29"/>
        <end position="262"/>
    </location>
</feature>
<evidence type="ECO:0000313" key="3">
    <source>
        <dbReference type="Proteomes" id="UP000191153"/>
    </source>
</evidence>
<dbReference type="Pfam" id="PF12146">
    <property type="entry name" value="Hydrolase_4"/>
    <property type="match status" value="1"/>
</dbReference>
<evidence type="ECO:0000259" key="1">
    <source>
        <dbReference type="Pfam" id="PF12146"/>
    </source>
</evidence>
<dbReference type="PANTHER" id="PTHR47751:SF2">
    <property type="entry name" value="DLTD N-TERMINAL DOMAIN PROTEIN (AFU_ORTHOLOGUE AFUA_8G00380)-RELATED"/>
    <property type="match status" value="1"/>
</dbReference>
<reference evidence="2 3" key="1">
    <citation type="submission" date="2017-02" db="EMBL/GenBank/DDBJ databases">
        <authorList>
            <person name="Peterson S.W."/>
        </authorList>
    </citation>
    <scope>NUCLEOTIDE SEQUENCE [LARGE SCALE GENOMIC DNA]</scope>
    <source>
        <strain evidence="2 3">ATCC 700028</strain>
    </source>
</reference>
<dbReference type="InterPro" id="IPR022742">
    <property type="entry name" value="Hydrolase_4"/>
</dbReference>
<keyword evidence="3" id="KW-1185">Reference proteome</keyword>
<organism evidence="2 3">
    <name type="scientific">Cetobacterium ceti</name>
    <dbReference type="NCBI Taxonomy" id="180163"/>
    <lineage>
        <taxon>Bacteria</taxon>
        <taxon>Fusobacteriati</taxon>
        <taxon>Fusobacteriota</taxon>
        <taxon>Fusobacteriia</taxon>
        <taxon>Fusobacteriales</taxon>
        <taxon>Fusobacteriaceae</taxon>
        <taxon>Cetobacterium</taxon>
    </lineage>
</organism>